<evidence type="ECO:0000313" key="3">
    <source>
        <dbReference type="EMBL" id="GJM49346.1"/>
    </source>
</evidence>
<evidence type="ECO:0000313" key="5">
    <source>
        <dbReference type="Proteomes" id="UP001207736"/>
    </source>
</evidence>
<dbReference type="CDD" id="cd09083">
    <property type="entry name" value="EEP-1"/>
    <property type="match status" value="1"/>
</dbReference>
<comment type="caution">
    <text evidence="3">The sequence shown here is derived from an EMBL/GenBank/DDBJ whole genome shotgun (WGS) entry which is preliminary data.</text>
</comment>
<proteinExistence type="predicted"/>
<gene>
    <name evidence="3" type="ORF">RCZ15_03210</name>
    <name evidence="4" type="ORF">RCZ16_08140</name>
</gene>
<dbReference type="GO" id="GO:0004519">
    <property type="term" value="F:endonuclease activity"/>
    <property type="evidence" value="ECO:0007669"/>
    <property type="project" value="UniProtKB-KW"/>
</dbReference>
<feature type="signal peptide" evidence="1">
    <location>
        <begin position="1"/>
        <end position="17"/>
    </location>
</feature>
<feature type="domain" description="Endonuclease/exonuclease/phosphatase" evidence="2">
    <location>
        <begin position="23"/>
        <end position="264"/>
    </location>
</feature>
<dbReference type="AlphaFoldDB" id="A0AAV5APW2"/>
<keyword evidence="1" id="KW-0732">Signal</keyword>
<dbReference type="SUPFAM" id="SSF56219">
    <property type="entry name" value="DNase I-like"/>
    <property type="match status" value="1"/>
</dbReference>
<keyword evidence="3" id="KW-0540">Nuclease</keyword>
<dbReference type="PANTHER" id="PTHR12121">
    <property type="entry name" value="CARBON CATABOLITE REPRESSOR PROTEIN 4"/>
    <property type="match status" value="1"/>
</dbReference>
<dbReference type="GO" id="GO:0000175">
    <property type="term" value="F:3'-5'-RNA exonuclease activity"/>
    <property type="evidence" value="ECO:0007669"/>
    <property type="project" value="TreeGrafter"/>
</dbReference>
<dbReference type="EMBL" id="BQKA01000006">
    <property type="protein sequence ID" value="GJM49346.1"/>
    <property type="molecule type" value="Genomic_DNA"/>
</dbReference>
<reference evidence="3 6" key="1">
    <citation type="submission" date="2021-11" db="EMBL/GenBank/DDBJ databases">
        <title>Draft genome sequence of Capnocytophaga sp. strain KC07075 isolated from cat oral cavity.</title>
        <authorList>
            <person name="Suzuki M."/>
            <person name="Imaoka K."/>
            <person name="Kimura M."/>
            <person name="Morikawa S."/>
            <person name="Maeda K."/>
        </authorList>
    </citation>
    <scope>NUCLEOTIDE SEQUENCE</scope>
    <source>
        <strain evidence="3">KC07075</strain>
        <strain evidence="4 6">KC07079</strain>
    </source>
</reference>
<dbReference type="EMBL" id="BQKB01000013">
    <property type="protein sequence ID" value="GJM52497.1"/>
    <property type="molecule type" value="Genomic_DNA"/>
</dbReference>
<evidence type="ECO:0000259" key="2">
    <source>
        <dbReference type="Pfam" id="PF03372"/>
    </source>
</evidence>
<keyword evidence="3" id="KW-0255">Endonuclease</keyword>
<dbReference type="Proteomes" id="UP001208692">
    <property type="component" value="Unassembled WGS sequence"/>
</dbReference>
<dbReference type="InterPro" id="IPR050410">
    <property type="entry name" value="CCR4/nocturin_mRNA_transcr"/>
</dbReference>
<evidence type="ECO:0000256" key="1">
    <source>
        <dbReference type="SAM" id="SignalP"/>
    </source>
</evidence>
<evidence type="ECO:0000313" key="6">
    <source>
        <dbReference type="Proteomes" id="UP001208692"/>
    </source>
</evidence>
<keyword evidence="6" id="KW-1185">Reference proteome</keyword>
<dbReference type="PANTHER" id="PTHR12121:SF36">
    <property type="entry name" value="ENDONUCLEASE_EXONUCLEASE_PHOSPHATASE DOMAIN-CONTAINING PROTEIN"/>
    <property type="match status" value="1"/>
</dbReference>
<dbReference type="Proteomes" id="UP001207736">
    <property type="component" value="Unassembled WGS sequence"/>
</dbReference>
<protein>
    <submittedName>
        <fullName evidence="3">Endonuclease</fullName>
    </submittedName>
</protein>
<dbReference type="Gene3D" id="3.60.10.10">
    <property type="entry name" value="Endonuclease/exonuclease/phosphatase"/>
    <property type="match status" value="1"/>
</dbReference>
<accession>A0AAV5APW2</accession>
<evidence type="ECO:0000313" key="4">
    <source>
        <dbReference type="EMBL" id="GJM52497.1"/>
    </source>
</evidence>
<keyword evidence="3" id="KW-0378">Hydrolase</keyword>
<dbReference type="Pfam" id="PF03372">
    <property type="entry name" value="Exo_endo_phos"/>
    <property type="match status" value="1"/>
</dbReference>
<organism evidence="3 5">
    <name type="scientific">Capnocytophaga catalasegens</name>
    <dbReference type="NCBI Taxonomy" id="1004260"/>
    <lineage>
        <taxon>Bacteria</taxon>
        <taxon>Pseudomonadati</taxon>
        <taxon>Bacteroidota</taxon>
        <taxon>Flavobacteriia</taxon>
        <taxon>Flavobacteriales</taxon>
        <taxon>Flavobacteriaceae</taxon>
        <taxon>Capnocytophaga</taxon>
    </lineage>
</organism>
<name>A0AAV5APW2_9FLAO</name>
<dbReference type="RefSeq" id="WP_264845936.1">
    <property type="nucleotide sequence ID" value="NZ_BPMA01000016.1"/>
</dbReference>
<dbReference type="InterPro" id="IPR005135">
    <property type="entry name" value="Endo/exonuclease/phosphatase"/>
</dbReference>
<feature type="chain" id="PRO_5043540032" evidence="1">
    <location>
        <begin position="18"/>
        <end position="273"/>
    </location>
</feature>
<sequence>MKRIVFIFSLLSVICSAQEFVVMTYNIRCDTPQDGVNSWSEGNRKERALTLITEQQPAILGVQEALYNQVEDLETKLAEYQRIGVGRDDGNKKGEHMALFFRKDMFKLLDSGNFWLSQTPEIPSKGWDATCCNRICTWVKLQYAGREFFVFNTHFDHEGQQAQQQSAKLILQKIKEIAKKKPVILMGDFNMTPDNLSVQLIAKKLYDTRYVASEEIKNKGTFNAFRTNEPLKGHIDYIFTTPDIKTIHYQIIDKLIDKLYPSDHLPVVVTLKL</sequence>
<dbReference type="InterPro" id="IPR036691">
    <property type="entry name" value="Endo/exonu/phosph_ase_sf"/>
</dbReference>